<dbReference type="FunFam" id="2.10.25.10:FF:000080">
    <property type="entry name" value="Neurogenic locus notch 1"/>
    <property type="match status" value="1"/>
</dbReference>
<dbReference type="InterPro" id="IPR013032">
    <property type="entry name" value="EGF-like_CS"/>
</dbReference>
<dbReference type="InterPro" id="IPR013320">
    <property type="entry name" value="ConA-like_dom_sf"/>
</dbReference>
<dbReference type="PROSITE" id="PS50026">
    <property type="entry name" value="EGF_3"/>
    <property type="match status" value="6"/>
</dbReference>
<sequence>MDGLIFQLRQDGRPFFSIFLWEGVFKIEVFSSTTSSQIFVSTGEKTQLTVEFEHGLASLWVAEHLALQASVGMVTVKKGAMLYVGGPPRGGGVGPWGGYFKGCLQDVRLDDVRLVMNKTAAEDPATEKIYLPIQVEHVEEGCHSDNTCQAKPCQNGGLCSISWNDFTCECPLNFTGKTCETRVWCFSDPCVMGGRCVNLPDGYECLTNGTFEDNGLQFRANSSLVEPVTNVSIELRTREENGILLRASNGGELFCVGLLNSSILVMIRSGNSLELLPFASDQPVADGAWHRVEISMVEPRQGASLWEVSVDGREGAGSQGTAGNLNFLNESSVWLAENFTGCLGEVRVGGVYLPFIPDGGTPPPQQVQFFQDGGKDIQLGCVGSAVCSSQPCLHDGVCEDLFNLFNCSCVSGWEGPHCEQDADDCAAGPCVHGDCTDRLADFSCDCPPGYGGKRCEEDLDECQGHSCQNGGTCVDGVDHYTCLCPQNFTGHLCQWIFPPLQCGQDLQCSNGGACSEGIWGANCTCVPGYSGDRCEAEVDECESNPCQNGGSCLDQLNRFQCVCVAGFVGPQCQNIKQPHKERVPLLVVAIPLACCCVMLAVIGLVFMVMTARKKRQSEGTYSPSQQEVAGARLEMDSVLKVPPEERLI</sequence>
<comment type="caution">
    <text evidence="8">Lacks conserved residue(s) required for the propagation of feature annotation.</text>
</comment>
<evidence type="ECO:0000256" key="3">
    <source>
        <dbReference type="ARBA" id="ARBA00022729"/>
    </source>
</evidence>
<keyword evidence="1" id="KW-0217">Developmental protein</keyword>
<dbReference type="Gene3D" id="2.60.120.200">
    <property type="match status" value="2"/>
</dbReference>
<feature type="disulfide bond" evidence="8">
    <location>
        <begin position="170"/>
        <end position="179"/>
    </location>
</feature>
<dbReference type="FunFam" id="2.10.25.10:FF:000472">
    <property type="entry name" value="Uncharacterized protein, isoform A"/>
    <property type="match status" value="1"/>
</dbReference>
<dbReference type="InterPro" id="IPR001791">
    <property type="entry name" value="Laminin_G"/>
</dbReference>
<dbReference type="GO" id="GO:1901222">
    <property type="term" value="P:regulation of non-canonical NF-kappaB signal transduction"/>
    <property type="evidence" value="ECO:0007669"/>
    <property type="project" value="UniProtKB-ARBA"/>
</dbReference>
<feature type="disulfide bond" evidence="8">
    <location>
        <begin position="425"/>
        <end position="435"/>
    </location>
</feature>
<keyword evidence="2 8" id="KW-0245">EGF-like domain</keyword>
<dbReference type="AlphaFoldDB" id="A0A9Q1DA54"/>
<feature type="domain" description="EGF-like" evidence="11">
    <location>
        <begin position="537"/>
        <end position="573"/>
    </location>
</feature>
<dbReference type="SMART" id="SM00282">
    <property type="entry name" value="LamG"/>
    <property type="match status" value="2"/>
</dbReference>
<dbReference type="GO" id="GO:0045597">
    <property type="term" value="P:positive regulation of cell differentiation"/>
    <property type="evidence" value="ECO:0007669"/>
    <property type="project" value="UniProtKB-ARBA"/>
</dbReference>
<dbReference type="CDD" id="cd00054">
    <property type="entry name" value="EGF_CA"/>
    <property type="match status" value="5"/>
</dbReference>
<evidence type="ECO:0000256" key="6">
    <source>
        <dbReference type="ARBA" id="ARBA00023157"/>
    </source>
</evidence>
<keyword evidence="7" id="KW-0325">Glycoprotein</keyword>
<feature type="domain" description="EGF-like" evidence="11">
    <location>
        <begin position="421"/>
        <end position="456"/>
    </location>
</feature>
<dbReference type="FunFam" id="2.10.25.10:FF:000006">
    <property type="entry name" value="Versican core protein-like isoform 1"/>
    <property type="match status" value="2"/>
</dbReference>
<gene>
    <name evidence="12" type="ORF">COCON_G00158020</name>
</gene>
<dbReference type="GO" id="GO:0005112">
    <property type="term" value="F:Notch binding"/>
    <property type="evidence" value="ECO:0007669"/>
    <property type="project" value="TreeGrafter"/>
</dbReference>
<feature type="disulfide bond" evidence="8">
    <location>
        <begin position="563"/>
        <end position="572"/>
    </location>
</feature>
<accession>A0A9Q1DA54</accession>
<dbReference type="InterPro" id="IPR018097">
    <property type="entry name" value="EGF_Ca-bd_CS"/>
</dbReference>
<feature type="transmembrane region" description="Helical" evidence="9">
    <location>
        <begin position="583"/>
        <end position="608"/>
    </location>
</feature>
<keyword evidence="5" id="KW-0221">Differentiation</keyword>
<dbReference type="SUPFAM" id="SSF49899">
    <property type="entry name" value="Concanavalin A-like lectins/glucanases"/>
    <property type="match status" value="2"/>
</dbReference>
<dbReference type="PROSITE" id="PS50025">
    <property type="entry name" value="LAM_G_DOMAIN"/>
    <property type="match status" value="2"/>
</dbReference>
<dbReference type="Pfam" id="PF02210">
    <property type="entry name" value="Laminin_G_2"/>
    <property type="match status" value="1"/>
</dbReference>
<feature type="disulfide bond" evidence="8">
    <location>
        <begin position="525"/>
        <end position="534"/>
    </location>
</feature>
<dbReference type="FunFam" id="2.10.25.10:FF:000282">
    <property type="entry name" value="Crumbs cell polarity complex component 2"/>
    <property type="match status" value="1"/>
</dbReference>
<dbReference type="GO" id="GO:0007219">
    <property type="term" value="P:Notch signaling pathway"/>
    <property type="evidence" value="ECO:0007669"/>
    <property type="project" value="TreeGrafter"/>
</dbReference>
<evidence type="ECO:0000256" key="1">
    <source>
        <dbReference type="ARBA" id="ARBA00022473"/>
    </source>
</evidence>
<dbReference type="GO" id="GO:0060218">
    <property type="term" value="P:hematopoietic stem cell differentiation"/>
    <property type="evidence" value="ECO:0007669"/>
    <property type="project" value="UniProtKB-ARBA"/>
</dbReference>
<dbReference type="GO" id="GO:0005509">
    <property type="term" value="F:calcium ion binding"/>
    <property type="evidence" value="ECO:0007669"/>
    <property type="project" value="InterPro"/>
</dbReference>
<dbReference type="Pfam" id="PF00008">
    <property type="entry name" value="EGF"/>
    <property type="match status" value="3"/>
</dbReference>
<reference evidence="12" key="1">
    <citation type="journal article" date="2023" name="Science">
        <title>Genome structures resolve the early diversification of teleost fishes.</title>
        <authorList>
            <person name="Parey E."/>
            <person name="Louis A."/>
            <person name="Montfort J."/>
            <person name="Bouchez O."/>
            <person name="Roques C."/>
            <person name="Iampietro C."/>
            <person name="Lluch J."/>
            <person name="Castinel A."/>
            <person name="Donnadieu C."/>
            <person name="Desvignes T."/>
            <person name="Floi Bucao C."/>
            <person name="Jouanno E."/>
            <person name="Wen M."/>
            <person name="Mejri S."/>
            <person name="Dirks R."/>
            <person name="Jansen H."/>
            <person name="Henkel C."/>
            <person name="Chen W.J."/>
            <person name="Zahm M."/>
            <person name="Cabau C."/>
            <person name="Klopp C."/>
            <person name="Thompson A.W."/>
            <person name="Robinson-Rechavi M."/>
            <person name="Braasch I."/>
            <person name="Lecointre G."/>
            <person name="Bobe J."/>
            <person name="Postlethwait J.H."/>
            <person name="Berthelot C."/>
            <person name="Roest Crollius H."/>
            <person name="Guiguen Y."/>
        </authorList>
    </citation>
    <scope>NUCLEOTIDE SEQUENCE</scope>
    <source>
        <strain evidence="12">Concon-B</strain>
    </source>
</reference>
<dbReference type="PROSITE" id="PS00010">
    <property type="entry name" value="ASX_HYDROXYL"/>
    <property type="match status" value="4"/>
</dbReference>
<dbReference type="PROSITE" id="PS00022">
    <property type="entry name" value="EGF_1"/>
    <property type="match status" value="6"/>
</dbReference>
<feature type="domain" description="EGF-like" evidence="11">
    <location>
        <begin position="498"/>
        <end position="535"/>
    </location>
</feature>
<dbReference type="InterPro" id="IPR001881">
    <property type="entry name" value="EGF-like_Ca-bd_dom"/>
</dbReference>
<organism evidence="12 13">
    <name type="scientific">Conger conger</name>
    <name type="common">Conger eel</name>
    <name type="synonym">Muraena conger</name>
    <dbReference type="NCBI Taxonomy" id="82655"/>
    <lineage>
        <taxon>Eukaryota</taxon>
        <taxon>Metazoa</taxon>
        <taxon>Chordata</taxon>
        <taxon>Craniata</taxon>
        <taxon>Vertebrata</taxon>
        <taxon>Euteleostomi</taxon>
        <taxon>Actinopterygii</taxon>
        <taxon>Neopterygii</taxon>
        <taxon>Teleostei</taxon>
        <taxon>Anguilliformes</taxon>
        <taxon>Congridae</taxon>
        <taxon>Conger</taxon>
    </lineage>
</organism>
<keyword evidence="9" id="KW-1133">Transmembrane helix</keyword>
<evidence type="ECO:0000259" key="10">
    <source>
        <dbReference type="PROSITE" id="PS50025"/>
    </source>
</evidence>
<keyword evidence="4" id="KW-0677">Repeat</keyword>
<dbReference type="InterPro" id="IPR000742">
    <property type="entry name" value="EGF"/>
</dbReference>
<feature type="domain" description="EGF-like" evidence="11">
    <location>
        <begin position="458"/>
        <end position="494"/>
    </location>
</feature>
<dbReference type="InterPro" id="IPR000152">
    <property type="entry name" value="EGF-type_Asp/Asn_hydroxyl_site"/>
</dbReference>
<dbReference type="FunFam" id="2.60.120.200:FF:000130">
    <property type="entry name" value="Crumbs 2, cell polarity complex component"/>
    <property type="match status" value="1"/>
</dbReference>
<feature type="domain" description="EGF-like" evidence="11">
    <location>
        <begin position="144"/>
        <end position="180"/>
    </location>
</feature>
<evidence type="ECO:0000256" key="2">
    <source>
        <dbReference type="ARBA" id="ARBA00022536"/>
    </source>
</evidence>
<name>A0A9Q1DA54_CONCO</name>
<dbReference type="Pfam" id="PF12661">
    <property type="entry name" value="hEGF"/>
    <property type="match status" value="2"/>
</dbReference>
<evidence type="ECO:0000256" key="8">
    <source>
        <dbReference type="PROSITE-ProRule" id="PRU00076"/>
    </source>
</evidence>
<keyword evidence="13" id="KW-1185">Reference proteome</keyword>
<proteinExistence type="predicted"/>
<evidence type="ECO:0000256" key="5">
    <source>
        <dbReference type="ARBA" id="ARBA00022782"/>
    </source>
</evidence>
<feature type="disulfide bond" evidence="8">
    <location>
        <begin position="446"/>
        <end position="455"/>
    </location>
</feature>
<dbReference type="PANTHER" id="PTHR12916:SF4">
    <property type="entry name" value="UNINFLATABLE, ISOFORM C"/>
    <property type="match status" value="1"/>
</dbReference>
<evidence type="ECO:0000259" key="11">
    <source>
        <dbReference type="PROSITE" id="PS50026"/>
    </source>
</evidence>
<evidence type="ECO:0000313" key="13">
    <source>
        <dbReference type="Proteomes" id="UP001152803"/>
    </source>
</evidence>
<dbReference type="Gene3D" id="2.10.25.10">
    <property type="entry name" value="Laminin"/>
    <property type="match status" value="6"/>
</dbReference>
<evidence type="ECO:0000256" key="7">
    <source>
        <dbReference type="ARBA" id="ARBA00023180"/>
    </source>
</evidence>
<dbReference type="PROSITE" id="PS01186">
    <property type="entry name" value="EGF_2"/>
    <property type="match status" value="4"/>
</dbReference>
<dbReference type="SMART" id="SM00179">
    <property type="entry name" value="EGF_CA"/>
    <property type="match status" value="6"/>
</dbReference>
<feature type="domain" description="EGF-like" evidence="11">
    <location>
        <begin position="383"/>
        <end position="419"/>
    </location>
</feature>
<feature type="disulfide bond" evidence="8">
    <location>
        <begin position="409"/>
        <end position="418"/>
    </location>
</feature>
<feature type="disulfide bond" evidence="8">
    <location>
        <begin position="484"/>
        <end position="493"/>
    </location>
</feature>
<feature type="domain" description="Laminin G" evidence="10">
    <location>
        <begin position="205"/>
        <end position="381"/>
    </location>
</feature>
<dbReference type="SUPFAM" id="SSF57196">
    <property type="entry name" value="EGF/Laminin"/>
    <property type="match status" value="5"/>
</dbReference>
<keyword evidence="3" id="KW-0732">Signal</keyword>
<feature type="domain" description="Laminin G" evidence="10">
    <location>
        <begin position="1"/>
        <end position="142"/>
    </location>
</feature>
<keyword evidence="9" id="KW-0472">Membrane</keyword>
<dbReference type="PRINTS" id="PR00010">
    <property type="entry name" value="EGFBLOOD"/>
</dbReference>
<evidence type="ECO:0000256" key="4">
    <source>
        <dbReference type="ARBA" id="ARBA00022737"/>
    </source>
</evidence>
<protein>
    <submittedName>
        <fullName evidence="12">Uncharacterized protein</fullName>
    </submittedName>
</protein>
<dbReference type="SMART" id="SM00181">
    <property type="entry name" value="EGF"/>
    <property type="match status" value="6"/>
</dbReference>
<dbReference type="PANTHER" id="PTHR12916">
    <property type="entry name" value="CYTOCHROME C OXIDASE POLYPEPTIDE VIC-2"/>
    <property type="match status" value="1"/>
</dbReference>
<dbReference type="Proteomes" id="UP001152803">
    <property type="component" value="Unassembled WGS sequence"/>
</dbReference>
<dbReference type="GO" id="GO:0016020">
    <property type="term" value="C:membrane"/>
    <property type="evidence" value="ECO:0007669"/>
    <property type="project" value="UniProtKB-ARBA"/>
</dbReference>
<keyword evidence="9" id="KW-0812">Transmembrane</keyword>
<comment type="caution">
    <text evidence="12">The sequence shown here is derived from an EMBL/GenBank/DDBJ whole genome shotgun (WGS) entry which is preliminary data.</text>
</comment>
<evidence type="ECO:0000256" key="9">
    <source>
        <dbReference type="SAM" id="Phobius"/>
    </source>
</evidence>
<dbReference type="CDD" id="cd00110">
    <property type="entry name" value="LamG"/>
    <property type="match status" value="1"/>
</dbReference>
<keyword evidence="6 8" id="KW-1015">Disulfide bond</keyword>
<dbReference type="PROSITE" id="PS01187">
    <property type="entry name" value="EGF_CA"/>
    <property type="match status" value="2"/>
</dbReference>
<dbReference type="OrthoDB" id="283575at2759"/>
<dbReference type="EMBL" id="JAFJMO010000011">
    <property type="protein sequence ID" value="KAJ8263345.1"/>
    <property type="molecule type" value="Genomic_DNA"/>
</dbReference>
<evidence type="ECO:0000313" key="12">
    <source>
        <dbReference type="EMBL" id="KAJ8263345.1"/>
    </source>
</evidence>